<dbReference type="EC" id="2.7.13.3" evidence="2"/>
<gene>
    <name evidence="11" type="ORF">GCM10017567_44450</name>
</gene>
<keyword evidence="8" id="KW-0902">Two-component regulatory system</keyword>
<sequence>MSADRPATRGPEYPAMLPATLEATAHPGGGRARRSLRDWLTDGLCVLFAFVMGVVSLWVRDPDAAPSISVTLSLTVSAAACLSLWFRRRWPVQLAFVLMVLSVWFPHASGASAIALFTVAVHRKTATVVPLLVLGVLSPLVQFRIYRLEPDTPLVYWMAVGIAAALSVLAVVWGMGVRARRQLVVSLAERAERAEAEQELRVSQGRLRERERIAREMHDVLAHRLSLLSMHAGALEFRPDAPPEEISQAAGVIRASAYQALVDLQGVIHVLRETEPEEEGPQPTMADVPSLVEEARAVGTEIEFDDAITGLEGVPALLGRTTYRIVQEGLTNARKHAPEAVVHLAIHGSPEDGVEISMRNALAGSGARPKGAAPLPGSGVGLTGLRERTSLAGGRFEHGRTMAGEFRIRAWLPWPS</sequence>
<evidence type="ECO:0000313" key="11">
    <source>
        <dbReference type="EMBL" id="GHG20819.1"/>
    </source>
</evidence>
<feature type="transmembrane region" description="Helical" evidence="9">
    <location>
        <begin position="125"/>
        <end position="143"/>
    </location>
</feature>
<dbReference type="PANTHER" id="PTHR24421:SF10">
    <property type="entry name" value="NITRATE_NITRITE SENSOR PROTEIN NARQ"/>
    <property type="match status" value="1"/>
</dbReference>
<feature type="transmembrane region" description="Helical" evidence="9">
    <location>
        <begin position="94"/>
        <end position="119"/>
    </location>
</feature>
<dbReference type="SUPFAM" id="SSF55874">
    <property type="entry name" value="ATPase domain of HSP90 chaperone/DNA topoisomerase II/histidine kinase"/>
    <property type="match status" value="1"/>
</dbReference>
<name>A0ABQ3KI79_9PSEU</name>
<evidence type="ECO:0000256" key="8">
    <source>
        <dbReference type="ARBA" id="ARBA00023012"/>
    </source>
</evidence>
<dbReference type="CDD" id="cd16917">
    <property type="entry name" value="HATPase_UhpB-NarQ-NarX-like"/>
    <property type="match status" value="1"/>
</dbReference>
<reference evidence="12" key="1">
    <citation type="journal article" date="2019" name="Int. J. Syst. Evol. Microbiol.">
        <title>The Global Catalogue of Microorganisms (GCM) 10K type strain sequencing project: providing services to taxonomists for standard genome sequencing and annotation.</title>
        <authorList>
            <consortium name="The Broad Institute Genomics Platform"/>
            <consortium name="The Broad Institute Genome Sequencing Center for Infectious Disease"/>
            <person name="Wu L."/>
            <person name="Ma J."/>
        </authorList>
    </citation>
    <scope>NUCLEOTIDE SEQUENCE [LARGE SCALE GENOMIC DNA]</scope>
    <source>
        <strain evidence="12">CGMCC 4.7680</strain>
    </source>
</reference>
<dbReference type="RefSeq" id="WP_229902842.1">
    <property type="nucleotide sequence ID" value="NZ_BNAW01000019.1"/>
</dbReference>
<evidence type="ECO:0000256" key="3">
    <source>
        <dbReference type="ARBA" id="ARBA00022553"/>
    </source>
</evidence>
<evidence type="ECO:0000256" key="1">
    <source>
        <dbReference type="ARBA" id="ARBA00000085"/>
    </source>
</evidence>
<keyword evidence="9" id="KW-0812">Transmembrane</keyword>
<evidence type="ECO:0000259" key="10">
    <source>
        <dbReference type="Pfam" id="PF07730"/>
    </source>
</evidence>
<dbReference type="InterPro" id="IPR036890">
    <property type="entry name" value="HATPase_C_sf"/>
</dbReference>
<feature type="transmembrane region" description="Helical" evidence="9">
    <location>
        <begin position="155"/>
        <end position="176"/>
    </location>
</feature>
<comment type="caution">
    <text evidence="11">The sequence shown here is derived from an EMBL/GenBank/DDBJ whole genome shotgun (WGS) entry which is preliminary data.</text>
</comment>
<dbReference type="EMBL" id="BNAW01000019">
    <property type="protein sequence ID" value="GHG20819.1"/>
    <property type="molecule type" value="Genomic_DNA"/>
</dbReference>
<dbReference type="Pfam" id="PF07730">
    <property type="entry name" value="HisKA_3"/>
    <property type="match status" value="1"/>
</dbReference>
<evidence type="ECO:0000256" key="2">
    <source>
        <dbReference type="ARBA" id="ARBA00012438"/>
    </source>
</evidence>
<evidence type="ECO:0000256" key="4">
    <source>
        <dbReference type="ARBA" id="ARBA00022679"/>
    </source>
</evidence>
<proteinExistence type="predicted"/>
<feature type="domain" description="Signal transduction histidine kinase subgroup 3 dimerisation and phosphoacceptor" evidence="10">
    <location>
        <begin position="209"/>
        <end position="274"/>
    </location>
</feature>
<accession>A0ABQ3KI79</accession>
<protein>
    <recommendedName>
        <fullName evidence="2">histidine kinase</fullName>
        <ecNumber evidence="2">2.7.13.3</ecNumber>
    </recommendedName>
</protein>
<dbReference type="PANTHER" id="PTHR24421">
    <property type="entry name" value="NITRATE/NITRITE SENSOR PROTEIN NARX-RELATED"/>
    <property type="match status" value="1"/>
</dbReference>
<keyword evidence="7" id="KW-0067">ATP-binding</keyword>
<keyword evidence="6 11" id="KW-0418">Kinase</keyword>
<feature type="transmembrane region" description="Helical" evidence="9">
    <location>
        <begin position="39"/>
        <end position="59"/>
    </location>
</feature>
<keyword evidence="3" id="KW-0597">Phosphoprotein</keyword>
<organism evidence="11 12">
    <name type="scientific">Amycolatopsis bullii</name>
    <dbReference type="NCBI Taxonomy" id="941987"/>
    <lineage>
        <taxon>Bacteria</taxon>
        <taxon>Bacillati</taxon>
        <taxon>Actinomycetota</taxon>
        <taxon>Actinomycetes</taxon>
        <taxon>Pseudonocardiales</taxon>
        <taxon>Pseudonocardiaceae</taxon>
        <taxon>Amycolatopsis</taxon>
    </lineage>
</organism>
<evidence type="ECO:0000256" key="7">
    <source>
        <dbReference type="ARBA" id="ARBA00022840"/>
    </source>
</evidence>
<evidence type="ECO:0000256" key="9">
    <source>
        <dbReference type="SAM" id="Phobius"/>
    </source>
</evidence>
<feature type="transmembrane region" description="Helical" evidence="9">
    <location>
        <begin position="65"/>
        <end position="87"/>
    </location>
</feature>
<keyword evidence="12" id="KW-1185">Reference proteome</keyword>
<dbReference type="Gene3D" id="3.30.565.10">
    <property type="entry name" value="Histidine kinase-like ATPase, C-terminal domain"/>
    <property type="match status" value="1"/>
</dbReference>
<dbReference type="InterPro" id="IPR050482">
    <property type="entry name" value="Sensor_HK_TwoCompSys"/>
</dbReference>
<evidence type="ECO:0000256" key="6">
    <source>
        <dbReference type="ARBA" id="ARBA00022777"/>
    </source>
</evidence>
<dbReference type="InterPro" id="IPR011712">
    <property type="entry name" value="Sig_transdc_His_kin_sub3_dim/P"/>
</dbReference>
<evidence type="ECO:0000313" key="12">
    <source>
        <dbReference type="Proteomes" id="UP000649955"/>
    </source>
</evidence>
<dbReference type="Proteomes" id="UP000649955">
    <property type="component" value="Unassembled WGS sequence"/>
</dbReference>
<keyword evidence="9" id="KW-0472">Membrane</keyword>
<keyword evidence="5" id="KW-0547">Nucleotide-binding</keyword>
<keyword evidence="9" id="KW-1133">Transmembrane helix</keyword>
<keyword evidence="4" id="KW-0808">Transferase</keyword>
<dbReference type="GO" id="GO:0016301">
    <property type="term" value="F:kinase activity"/>
    <property type="evidence" value="ECO:0007669"/>
    <property type="project" value="UniProtKB-KW"/>
</dbReference>
<comment type="catalytic activity">
    <reaction evidence="1">
        <text>ATP + protein L-histidine = ADP + protein N-phospho-L-histidine.</text>
        <dbReference type="EC" id="2.7.13.3"/>
    </reaction>
</comment>
<dbReference type="Gene3D" id="1.20.5.1930">
    <property type="match status" value="1"/>
</dbReference>
<evidence type="ECO:0000256" key="5">
    <source>
        <dbReference type="ARBA" id="ARBA00022741"/>
    </source>
</evidence>